<accession>A0A0E9V6J5</accession>
<reference evidence="1" key="2">
    <citation type="journal article" date="2015" name="Fish Shellfish Immunol.">
        <title>Early steps in the European eel (Anguilla anguilla)-Vibrio vulnificus interaction in the gills: Role of the RtxA13 toxin.</title>
        <authorList>
            <person name="Callol A."/>
            <person name="Pajuelo D."/>
            <person name="Ebbesson L."/>
            <person name="Teles M."/>
            <person name="MacKenzie S."/>
            <person name="Amaro C."/>
        </authorList>
    </citation>
    <scope>NUCLEOTIDE SEQUENCE</scope>
</reference>
<sequence>MRLIKAINARFGNLRPVSIHPARYLLSSPLFFLSRAALPAN</sequence>
<protein>
    <submittedName>
        <fullName evidence="1">Uncharacterized protein</fullName>
    </submittedName>
</protein>
<organism evidence="1">
    <name type="scientific">Anguilla anguilla</name>
    <name type="common">European freshwater eel</name>
    <name type="synonym">Muraena anguilla</name>
    <dbReference type="NCBI Taxonomy" id="7936"/>
    <lineage>
        <taxon>Eukaryota</taxon>
        <taxon>Metazoa</taxon>
        <taxon>Chordata</taxon>
        <taxon>Craniata</taxon>
        <taxon>Vertebrata</taxon>
        <taxon>Euteleostomi</taxon>
        <taxon>Actinopterygii</taxon>
        <taxon>Neopterygii</taxon>
        <taxon>Teleostei</taxon>
        <taxon>Anguilliformes</taxon>
        <taxon>Anguillidae</taxon>
        <taxon>Anguilla</taxon>
    </lineage>
</organism>
<proteinExistence type="predicted"/>
<dbReference type="EMBL" id="GBXM01023918">
    <property type="protein sequence ID" value="JAH84659.1"/>
    <property type="molecule type" value="Transcribed_RNA"/>
</dbReference>
<evidence type="ECO:0000313" key="1">
    <source>
        <dbReference type="EMBL" id="JAH73672.1"/>
    </source>
</evidence>
<dbReference type="AlphaFoldDB" id="A0A0E9V6J5"/>
<name>A0A0E9V6J5_ANGAN</name>
<dbReference type="EMBL" id="GBXM01034905">
    <property type="protein sequence ID" value="JAH73672.1"/>
    <property type="molecule type" value="Transcribed_RNA"/>
</dbReference>
<reference evidence="1" key="1">
    <citation type="submission" date="2014-11" db="EMBL/GenBank/DDBJ databases">
        <authorList>
            <person name="Amaro Gonzalez C."/>
        </authorList>
    </citation>
    <scope>NUCLEOTIDE SEQUENCE</scope>
</reference>